<proteinExistence type="inferred from homology"/>
<reference evidence="11 12" key="1">
    <citation type="submission" date="2011-08" db="EMBL/GenBank/DDBJ databases">
        <authorList>
            <person name="Weinstock G."/>
            <person name="Sodergren E."/>
            <person name="Clifton S."/>
            <person name="Fulton L."/>
            <person name="Fulton B."/>
            <person name="Courtney L."/>
            <person name="Fronick C."/>
            <person name="Harrison M."/>
            <person name="Strong C."/>
            <person name="Farmer C."/>
            <person name="Delahaunty K."/>
            <person name="Markovic C."/>
            <person name="Hall O."/>
            <person name="Minx P."/>
            <person name="Tomlinson C."/>
            <person name="Mitreva M."/>
            <person name="Hou S."/>
            <person name="Chen J."/>
            <person name="Wollam A."/>
            <person name="Pepin K.H."/>
            <person name="Johnson M."/>
            <person name="Bhonagiri V."/>
            <person name="Zhang X."/>
            <person name="Suruliraj S."/>
            <person name="Warren W."/>
            <person name="Chinwalla A."/>
            <person name="Mardis E.R."/>
            <person name="Wilson R.K."/>
        </authorList>
    </citation>
    <scope>NUCLEOTIDE SEQUENCE [LARGE SCALE GENOMIC DNA]</scope>
    <source>
        <strain evidence="11 12">ATCC 51873</strain>
    </source>
</reference>
<name>G9Y5U9_HAFAL</name>
<keyword evidence="5" id="KW-0805">Transcription regulation</keyword>
<evidence type="ECO:0000313" key="12">
    <source>
        <dbReference type="Proteomes" id="UP000005959"/>
    </source>
</evidence>
<keyword evidence="11" id="KW-0969">Cilium</keyword>
<dbReference type="PATRIC" id="fig|1002364.3.peg.1766"/>
<comment type="function">
    <text evidence="7">Responsible for the coupling of flagellin expression to flagellar assembly by preventing expression of the flagellin genes when a component of the middle class of proteins is defective. It negatively regulates flagellar genes by inhibiting the activity of FliA by directly binding to FliA.</text>
</comment>
<sequence>MTMSIDRTHSLSGVSPIQPREASEIQQQKRKEATSQPAVDGTQVKLSDAQSRLMQPNGQDINVERVEALKLAIRNGELTMDTGKIADALLQDTHDLLKSND</sequence>
<keyword evidence="4" id="KW-1005">Bacterial flagellum biogenesis</keyword>
<keyword evidence="11" id="KW-0966">Cell projection</keyword>
<dbReference type="InterPro" id="IPR031316">
    <property type="entry name" value="FlgM_C"/>
</dbReference>
<dbReference type="InterPro" id="IPR007412">
    <property type="entry name" value="FlgM"/>
</dbReference>
<organism evidence="11 12">
    <name type="scientific">Hafnia alvei ATCC 51873</name>
    <dbReference type="NCBI Taxonomy" id="1002364"/>
    <lineage>
        <taxon>Bacteria</taxon>
        <taxon>Pseudomonadati</taxon>
        <taxon>Pseudomonadota</taxon>
        <taxon>Gammaproteobacteria</taxon>
        <taxon>Enterobacterales</taxon>
        <taxon>Hafniaceae</taxon>
        <taxon>Hafnia</taxon>
    </lineage>
</organism>
<feature type="compositionally biased region" description="Polar residues" evidence="9">
    <location>
        <begin position="1"/>
        <end position="15"/>
    </location>
</feature>
<keyword evidence="11" id="KW-0282">Flagellum</keyword>
<dbReference type="NCBIfam" id="TIGR03824">
    <property type="entry name" value="FlgM_jcvi"/>
    <property type="match status" value="1"/>
</dbReference>
<evidence type="ECO:0000256" key="7">
    <source>
        <dbReference type="ARBA" id="ARBA00024739"/>
    </source>
</evidence>
<evidence type="ECO:0000256" key="9">
    <source>
        <dbReference type="SAM" id="MobiDB-lite"/>
    </source>
</evidence>
<feature type="region of interest" description="Disordered" evidence="9">
    <location>
        <begin position="1"/>
        <end position="43"/>
    </location>
</feature>
<evidence type="ECO:0000256" key="5">
    <source>
        <dbReference type="ARBA" id="ARBA00023015"/>
    </source>
</evidence>
<evidence type="ECO:0000256" key="8">
    <source>
        <dbReference type="ARBA" id="ARBA00030117"/>
    </source>
</evidence>
<dbReference type="InterPro" id="IPR035890">
    <property type="entry name" value="Anti-sigma-28_factor_FlgM_sf"/>
</dbReference>
<dbReference type="EMBL" id="AGCI01000039">
    <property type="protein sequence ID" value="EHM43461.1"/>
    <property type="molecule type" value="Genomic_DNA"/>
</dbReference>
<dbReference type="AlphaFoldDB" id="G9Y5U9"/>
<evidence type="ECO:0000256" key="3">
    <source>
        <dbReference type="ARBA" id="ARBA00022491"/>
    </source>
</evidence>
<evidence type="ECO:0000256" key="4">
    <source>
        <dbReference type="ARBA" id="ARBA00022795"/>
    </source>
</evidence>
<keyword evidence="6" id="KW-0804">Transcription</keyword>
<evidence type="ECO:0000256" key="2">
    <source>
        <dbReference type="ARBA" id="ARBA00017823"/>
    </source>
</evidence>
<accession>G9Y5U9</accession>
<evidence type="ECO:0000256" key="6">
    <source>
        <dbReference type="ARBA" id="ARBA00023163"/>
    </source>
</evidence>
<feature type="compositionally biased region" description="Basic and acidic residues" evidence="9">
    <location>
        <begin position="21"/>
        <end position="33"/>
    </location>
</feature>
<comment type="similarity">
    <text evidence="1">Belongs to the FlgM family.</text>
</comment>
<dbReference type="GO" id="GO:0045892">
    <property type="term" value="P:negative regulation of DNA-templated transcription"/>
    <property type="evidence" value="ECO:0007669"/>
    <property type="project" value="InterPro"/>
</dbReference>
<dbReference type="SUPFAM" id="SSF101498">
    <property type="entry name" value="Anti-sigma factor FlgM"/>
    <property type="match status" value="1"/>
</dbReference>
<gene>
    <name evidence="11" type="ORF">HMPREF0454_01943</name>
</gene>
<dbReference type="GO" id="GO:0044781">
    <property type="term" value="P:bacterial-type flagellum organization"/>
    <property type="evidence" value="ECO:0007669"/>
    <property type="project" value="UniProtKB-KW"/>
</dbReference>
<dbReference type="Pfam" id="PF04316">
    <property type="entry name" value="FlgM"/>
    <property type="match status" value="1"/>
</dbReference>
<dbReference type="Proteomes" id="UP000005959">
    <property type="component" value="Unassembled WGS sequence"/>
</dbReference>
<comment type="caution">
    <text evidence="11">The sequence shown here is derived from an EMBL/GenBank/DDBJ whole genome shotgun (WGS) entry which is preliminary data.</text>
</comment>
<evidence type="ECO:0000256" key="1">
    <source>
        <dbReference type="ARBA" id="ARBA00005322"/>
    </source>
</evidence>
<evidence type="ECO:0000313" key="11">
    <source>
        <dbReference type="EMBL" id="EHM43461.1"/>
    </source>
</evidence>
<dbReference type="HOGENOM" id="CLU_149304_2_2_6"/>
<keyword evidence="3" id="KW-0678">Repressor</keyword>
<evidence type="ECO:0000259" key="10">
    <source>
        <dbReference type="Pfam" id="PF04316"/>
    </source>
</evidence>
<feature type="domain" description="Anti-sigma-28 factor FlgM C-terminal" evidence="10">
    <location>
        <begin position="43"/>
        <end position="91"/>
    </location>
</feature>
<protein>
    <recommendedName>
        <fullName evidence="2">Negative regulator of flagellin synthesis</fullName>
    </recommendedName>
    <alternativeName>
        <fullName evidence="8">Anti-sigma-28 factor</fullName>
    </alternativeName>
</protein>